<dbReference type="PROSITE" id="PS00455">
    <property type="entry name" value="AMP_BINDING"/>
    <property type="match status" value="1"/>
</dbReference>
<dbReference type="Gene3D" id="1.10.1200.10">
    <property type="entry name" value="ACP-like"/>
    <property type="match status" value="1"/>
</dbReference>
<dbReference type="CDD" id="cd05930">
    <property type="entry name" value="A_NRPS"/>
    <property type="match status" value="1"/>
</dbReference>
<feature type="domain" description="Carrier" evidence="6">
    <location>
        <begin position="531"/>
        <end position="606"/>
    </location>
</feature>
<evidence type="ECO:0000256" key="1">
    <source>
        <dbReference type="ARBA" id="ARBA00012873"/>
    </source>
</evidence>
<dbReference type="InterPro" id="IPR045851">
    <property type="entry name" value="AMP-bd_C_sf"/>
</dbReference>
<dbReference type="InterPro" id="IPR036291">
    <property type="entry name" value="NAD(P)-bd_dom_sf"/>
</dbReference>
<dbReference type="Proteomes" id="UP000694865">
    <property type="component" value="Unplaced"/>
</dbReference>
<dbReference type="InterPro" id="IPR006162">
    <property type="entry name" value="Ppantetheine_attach_site"/>
</dbReference>
<dbReference type="Pfam" id="PF00501">
    <property type="entry name" value="AMP-binding"/>
    <property type="match status" value="1"/>
</dbReference>
<dbReference type="InterPro" id="IPR036736">
    <property type="entry name" value="ACP-like_sf"/>
</dbReference>
<evidence type="ECO:0000256" key="5">
    <source>
        <dbReference type="ARBA" id="ARBA00044883"/>
    </source>
</evidence>
<comment type="catalytic activity">
    <reaction evidence="5">
        <text>acetyl-CoA + n malonyl-CoA + 2n NADPH + 2n H(+) = a long-chain fatty acid + (n+1) CoA + n CO2 + 2n NADP(+).</text>
        <dbReference type="EC" id="2.3.1.85"/>
    </reaction>
</comment>
<dbReference type="SUPFAM" id="SSF51735">
    <property type="entry name" value="NAD(P)-binding Rossmann-fold domains"/>
    <property type="match status" value="1"/>
</dbReference>
<dbReference type="PANTHER" id="PTHR44845">
    <property type="entry name" value="CARRIER DOMAIN-CONTAINING PROTEIN"/>
    <property type="match status" value="1"/>
</dbReference>
<dbReference type="PROSITE" id="PS50075">
    <property type="entry name" value="CARRIER"/>
    <property type="match status" value="1"/>
</dbReference>
<keyword evidence="4" id="KW-0597">Phosphoprotein</keyword>
<dbReference type="InterPro" id="IPR009081">
    <property type="entry name" value="PP-bd_ACP"/>
</dbReference>
<dbReference type="InterPro" id="IPR020806">
    <property type="entry name" value="PKS_PP-bd"/>
</dbReference>
<evidence type="ECO:0000313" key="7">
    <source>
        <dbReference type="Proteomes" id="UP000694865"/>
    </source>
</evidence>
<dbReference type="SUPFAM" id="SSF47336">
    <property type="entry name" value="ACP-like"/>
    <property type="match status" value="1"/>
</dbReference>
<proteinExistence type="predicted"/>
<evidence type="ECO:0000313" key="8">
    <source>
        <dbReference type="RefSeq" id="XP_006818170.1"/>
    </source>
</evidence>
<feature type="non-terminal residue" evidence="8">
    <location>
        <position position="756"/>
    </location>
</feature>
<dbReference type="GeneID" id="102809176"/>
<dbReference type="InterPro" id="IPR020845">
    <property type="entry name" value="AMP-binding_CS"/>
</dbReference>
<keyword evidence="7" id="KW-1185">Reference proteome</keyword>
<organism evidence="7 8">
    <name type="scientific">Saccoglossus kowalevskii</name>
    <name type="common">Acorn worm</name>
    <dbReference type="NCBI Taxonomy" id="10224"/>
    <lineage>
        <taxon>Eukaryota</taxon>
        <taxon>Metazoa</taxon>
        <taxon>Hemichordata</taxon>
        <taxon>Enteropneusta</taxon>
        <taxon>Harrimaniidae</taxon>
        <taxon>Saccoglossus</taxon>
    </lineage>
</organism>
<evidence type="ECO:0000259" key="6">
    <source>
        <dbReference type="PROSITE" id="PS50075"/>
    </source>
</evidence>
<dbReference type="Pfam" id="PF07993">
    <property type="entry name" value="NAD_binding_4"/>
    <property type="match status" value="1"/>
</dbReference>
<dbReference type="SUPFAM" id="SSF56801">
    <property type="entry name" value="Acetyl-CoA synthetase-like"/>
    <property type="match status" value="1"/>
</dbReference>
<accession>A0ABM0MDS9</accession>
<sequence>MEYEQLGLLHDMFIRQARLTPDAVAVVSDDGSQLTFAELDSLTDCLATNLRICGVVADSIVGIYMEKGIDYTVSYIAILKAGGAYLPIDVSYPPPLLESVLEDSQPAAIIINHTAPTQLKDAKKIITLDDDWSTRLKAENDTHGGFDSPPTVHLDNLAYVVYSSGTTGKPKGIMCPHRGAVYSYHWRHTNYPFQSDERVACNVFFVWEMLRSILKGIPMYIIPDNVIYDPALLVSYLKRHRITRILFTPSLLETVINTENLDVADGLSYLRLIWFCGEVVTTALRDRVGKILPKVKLLNLYSISECHDVAVANLSKEAAENKNNSNGQSNKFCSVGTRLPDVHVIIMDDNLHPLPVGAPGEIYVGGPTLARGYLNRPQLNAERFIDRPPAVPEYIGKKLYKTGDWGYVLSDGGLEICGRCDSMVKIRGYSIETQAVEAALLELPMVNANVVLALGDEGTDKYLVAYIVPEGDATRREIRAELKKRLPPHMIPAYLVFLSSIPILAASGKLDKKSLPPIDLHGDRGDEICTAASTETEKMLASLWADILRVRQVDVQENFFDLGGHSLLAAKLLSLIKDKVKVEITVRDLFQHSTVSAMAKLIDAKLKKTEDIDIVCKEPVLNLMSEVVRHDQGGVNINMQLRAFWRSIQYGNRWKSGRVFLTGATGFLGAFILRDLLQHTELHIYCLVREPPDASCMERLQTSLQGFGILPSSNECTEEQQEIINRFNKRVTAIKGDVSLLRLGMNEEDFTYLTYE</sequence>
<dbReference type="PROSITE" id="PS00012">
    <property type="entry name" value="PHOSPHOPANTETHEINE"/>
    <property type="match status" value="1"/>
</dbReference>
<dbReference type="InterPro" id="IPR000873">
    <property type="entry name" value="AMP-dep_synth/lig_dom"/>
</dbReference>
<evidence type="ECO:0000256" key="4">
    <source>
        <dbReference type="ARBA" id="ARBA00022553"/>
    </source>
</evidence>
<dbReference type="SMART" id="SM00823">
    <property type="entry name" value="PKS_PP"/>
    <property type="match status" value="1"/>
</dbReference>
<dbReference type="Gene3D" id="3.40.50.720">
    <property type="entry name" value="NAD(P)-binding Rossmann-like Domain"/>
    <property type="match status" value="1"/>
</dbReference>
<dbReference type="Gene3D" id="3.40.50.12780">
    <property type="entry name" value="N-terminal domain of ligase-like"/>
    <property type="match status" value="1"/>
</dbReference>
<evidence type="ECO:0000256" key="3">
    <source>
        <dbReference type="ARBA" id="ARBA00022450"/>
    </source>
</evidence>
<name>A0ABM0MDS9_SACKO</name>
<dbReference type="InterPro" id="IPR042099">
    <property type="entry name" value="ANL_N_sf"/>
</dbReference>
<dbReference type="InterPro" id="IPR025110">
    <property type="entry name" value="AMP-bd_C"/>
</dbReference>
<dbReference type="Pfam" id="PF13193">
    <property type="entry name" value="AMP-binding_C"/>
    <property type="match status" value="1"/>
</dbReference>
<dbReference type="EC" id="2.3.1.85" evidence="1"/>
<evidence type="ECO:0000256" key="2">
    <source>
        <dbReference type="ARBA" id="ARBA00018769"/>
    </source>
</evidence>
<gene>
    <name evidence="8" type="primary">LOC102809176</name>
</gene>
<protein>
    <recommendedName>
        <fullName evidence="2">Fatty acid synthase</fullName>
        <ecNumber evidence="1">2.3.1.85</ecNumber>
    </recommendedName>
</protein>
<keyword evidence="3" id="KW-0596">Phosphopantetheine</keyword>
<dbReference type="InterPro" id="IPR013120">
    <property type="entry name" value="FAR_NAD-bd"/>
</dbReference>
<reference evidence="8" key="1">
    <citation type="submission" date="2025-08" db="UniProtKB">
        <authorList>
            <consortium name="RefSeq"/>
        </authorList>
    </citation>
    <scope>IDENTIFICATION</scope>
    <source>
        <tissue evidence="8">Testes</tissue>
    </source>
</reference>
<dbReference type="RefSeq" id="XP_006818170.1">
    <property type="nucleotide sequence ID" value="XM_006818107.1"/>
</dbReference>
<dbReference type="PANTHER" id="PTHR44845:SF6">
    <property type="entry name" value="BETA-ALANINE-ACTIVATING ENZYME"/>
    <property type="match status" value="1"/>
</dbReference>
<dbReference type="Gene3D" id="3.30.300.30">
    <property type="match status" value="1"/>
</dbReference>
<dbReference type="Pfam" id="PF00550">
    <property type="entry name" value="PP-binding"/>
    <property type="match status" value="1"/>
</dbReference>